<accession>A0A1D8AZD2</accession>
<dbReference type="Gene3D" id="2.40.100.10">
    <property type="entry name" value="Cyclophilin-like"/>
    <property type="match status" value="1"/>
</dbReference>
<dbReference type="NCBIfam" id="TIGR00724">
    <property type="entry name" value="urea_amlyse_rel"/>
    <property type="match status" value="1"/>
</dbReference>
<gene>
    <name evidence="5" type="primary">kipA</name>
    <name evidence="5" type="ORF">Verru16b_03336</name>
</gene>
<organism evidence="5 6">
    <name type="scientific">Lacunisphaera limnophila</name>
    <dbReference type="NCBI Taxonomy" id="1838286"/>
    <lineage>
        <taxon>Bacteria</taxon>
        <taxon>Pseudomonadati</taxon>
        <taxon>Verrucomicrobiota</taxon>
        <taxon>Opitutia</taxon>
        <taxon>Opitutales</taxon>
        <taxon>Opitutaceae</taxon>
        <taxon>Lacunisphaera</taxon>
    </lineage>
</organism>
<dbReference type="KEGG" id="obg:Verru16b_03336"/>
<dbReference type="PANTHER" id="PTHR43309">
    <property type="entry name" value="5-OXOPROLINASE SUBUNIT C"/>
    <property type="match status" value="1"/>
</dbReference>
<evidence type="ECO:0000313" key="6">
    <source>
        <dbReference type="Proteomes" id="UP000095228"/>
    </source>
</evidence>
<dbReference type="STRING" id="1838286.Verru16b_03336"/>
<dbReference type="PANTHER" id="PTHR43309:SF3">
    <property type="entry name" value="5-OXOPROLINASE SUBUNIT C"/>
    <property type="match status" value="1"/>
</dbReference>
<reference evidence="5 6" key="1">
    <citation type="submission" date="2016-06" db="EMBL/GenBank/DDBJ databases">
        <title>Three novel species with peptidoglycan cell walls form the new genus Lacunisphaera gen. nov. in the family Opitutaceae of the verrucomicrobial subdivision 4.</title>
        <authorList>
            <person name="Rast P."/>
            <person name="Gloeckner I."/>
            <person name="Jogler M."/>
            <person name="Boedeker C."/>
            <person name="Jeske O."/>
            <person name="Wiegand S."/>
            <person name="Reinhardt R."/>
            <person name="Schumann P."/>
            <person name="Rohde M."/>
            <person name="Spring S."/>
            <person name="Gloeckner F.O."/>
            <person name="Jogler C."/>
        </authorList>
    </citation>
    <scope>NUCLEOTIDE SEQUENCE [LARGE SCALE GENOMIC DNA]</scope>
    <source>
        <strain evidence="5 6">IG16b</strain>
    </source>
</reference>
<evidence type="ECO:0000256" key="3">
    <source>
        <dbReference type="ARBA" id="ARBA00022840"/>
    </source>
</evidence>
<proteinExistence type="predicted"/>
<keyword evidence="2" id="KW-0378">Hydrolase</keyword>
<dbReference type="GO" id="GO:0016787">
    <property type="term" value="F:hydrolase activity"/>
    <property type="evidence" value="ECO:0007669"/>
    <property type="project" value="UniProtKB-KW"/>
</dbReference>
<evidence type="ECO:0000256" key="1">
    <source>
        <dbReference type="ARBA" id="ARBA00022741"/>
    </source>
</evidence>
<keyword evidence="6" id="KW-1185">Reference proteome</keyword>
<keyword evidence="3" id="KW-0067">ATP-binding</keyword>
<dbReference type="EMBL" id="CP016094">
    <property type="protein sequence ID" value="AOS46237.1"/>
    <property type="molecule type" value="Genomic_DNA"/>
</dbReference>
<evidence type="ECO:0000259" key="4">
    <source>
        <dbReference type="SMART" id="SM00797"/>
    </source>
</evidence>
<evidence type="ECO:0000256" key="2">
    <source>
        <dbReference type="ARBA" id="ARBA00022801"/>
    </source>
</evidence>
<dbReference type="InterPro" id="IPR029000">
    <property type="entry name" value="Cyclophilin-like_dom_sf"/>
</dbReference>
<dbReference type="InterPro" id="IPR052708">
    <property type="entry name" value="PxpC"/>
</dbReference>
<dbReference type="SUPFAM" id="SSF50891">
    <property type="entry name" value="Cyclophilin-like"/>
    <property type="match status" value="1"/>
</dbReference>
<dbReference type="OrthoDB" id="9782422at2"/>
<feature type="domain" description="Carboxyltransferase" evidence="4">
    <location>
        <begin position="23"/>
        <end position="316"/>
    </location>
</feature>
<dbReference type="SMART" id="SM00797">
    <property type="entry name" value="AHS2"/>
    <property type="match status" value="1"/>
</dbReference>
<dbReference type="Pfam" id="PF02626">
    <property type="entry name" value="CT_A_B"/>
    <property type="match status" value="1"/>
</dbReference>
<evidence type="ECO:0000313" key="5">
    <source>
        <dbReference type="EMBL" id="AOS46237.1"/>
    </source>
</evidence>
<name>A0A1D8AZD2_9BACT</name>
<protein>
    <submittedName>
        <fullName evidence="5">KipI antagonist</fullName>
    </submittedName>
</protein>
<dbReference type="RefSeq" id="WP_069963313.1">
    <property type="nucleotide sequence ID" value="NZ_CP016094.1"/>
</dbReference>
<dbReference type="Proteomes" id="UP000095228">
    <property type="component" value="Chromosome"/>
</dbReference>
<sequence length="329" mass="34923">MIRVLKPGLLTTVQDLGRPGYQQYGVAVGGALDAFAARVANLVVGNDENAALIEIAQTGPELQFERETLVAWNGGDFEPTIGGEPLPRDRAVRVAAGEKLVFGVARAGLRAWLAVAGGIDVPLVMGSRSTYRRAGIGGHEGRPLAAGDVLPCYGPGERSAAVLASLKVRGQRGTVWTVRPETLGQPAPAGVVRAMCGPEWDWFAAEAQKAFFASAWEATREADRMGVRLHGPELLLAPPREMISAAVNTGLVQVPPSGQPIVLLPSRQSVGGYPRIAAVAAVDIGRFTQLRPGEKVTFSRIPLVVALDLQLKRERDLTRVRLGLARLAG</sequence>
<keyword evidence="1" id="KW-0547">Nucleotide-binding</keyword>
<dbReference type="PATRIC" id="fig|1838286.3.peg.3376"/>
<dbReference type="GO" id="GO:0005524">
    <property type="term" value="F:ATP binding"/>
    <property type="evidence" value="ECO:0007669"/>
    <property type="project" value="UniProtKB-KW"/>
</dbReference>
<dbReference type="InterPro" id="IPR003778">
    <property type="entry name" value="CT_A_B"/>
</dbReference>
<dbReference type="AlphaFoldDB" id="A0A1D8AZD2"/>